<dbReference type="EMBL" id="CP000853">
    <property type="protein sequence ID" value="ABW20352.1"/>
    <property type="molecule type" value="Genomic_DNA"/>
</dbReference>
<organism evidence="1 2">
    <name type="scientific">Alkaliphilus oremlandii (strain OhILAs)</name>
    <name type="common">Clostridium oremlandii (strain OhILAs)</name>
    <dbReference type="NCBI Taxonomy" id="350688"/>
    <lineage>
        <taxon>Bacteria</taxon>
        <taxon>Bacillati</taxon>
        <taxon>Bacillota</taxon>
        <taxon>Clostridia</taxon>
        <taxon>Peptostreptococcales</taxon>
        <taxon>Natronincolaceae</taxon>
        <taxon>Alkaliphilus</taxon>
    </lineage>
</organism>
<evidence type="ECO:0000313" key="2">
    <source>
        <dbReference type="Proteomes" id="UP000000269"/>
    </source>
</evidence>
<gene>
    <name evidence="1" type="ordered locus">Clos_2821</name>
</gene>
<keyword evidence="2" id="KW-1185">Reference proteome</keyword>
<dbReference type="eggNOG" id="ENOG5033INH">
    <property type="taxonomic scope" value="Bacteria"/>
</dbReference>
<dbReference type="KEGG" id="aoe:Clos_2821"/>
<dbReference type="STRING" id="350688.Clos_2821"/>
<dbReference type="Proteomes" id="UP000000269">
    <property type="component" value="Chromosome"/>
</dbReference>
<reference evidence="2" key="1">
    <citation type="submission" date="2007-10" db="EMBL/GenBank/DDBJ databases">
        <title>Complete genome of Alkaliphilus oremlandii OhILAs.</title>
        <authorList>
            <person name="Copeland A."/>
            <person name="Lucas S."/>
            <person name="Lapidus A."/>
            <person name="Barry K."/>
            <person name="Detter J.C."/>
            <person name="Glavina del Rio T."/>
            <person name="Hammon N."/>
            <person name="Israni S."/>
            <person name="Dalin E."/>
            <person name="Tice H."/>
            <person name="Pitluck S."/>
            <person name="Chain P."/>
            <person name="Malfatti S."/>
            <person name="Shin M."/>
            <person name="Vergez L."/>
            <person name="Schmutz J."/>
            <person name="Larimer F."/>
            <person name="Land M."/>
            <person name="Hauser L."/>
            <person name="Kyrpides N."/>
            <person name="Mikhailova N."/>
            <person name="Stolz J.F."/>
            <person name="Dawson A."/>
            <person name="Fisher E."/>
            <person name="Crable B."/>
            <person name="Perera E."/>
            <person name="Lisak J."/>
            <person name="Ranganathan M."/>
            <person name="Basu P."/>
            <person name="Richardson P."/>
        </authorList>
    </citation>
    <scope>NUCLEOTIDE SEQUENCE [LARGE SCALE GENOMIC DNA]</scope>
    <source>
        <strain evidence="2">OhILAs</strain>
    </source>
</reference>
<dbReference type="HOGENOM" id="CLU_2083307_0_0_9"/>
<dbReference type="RefSeq" id="WP_012160659.1">
    <property type="nucleotide sequence ID" value="NC_009922.1"/>
</dbReference>
<dbReference type="OrthoDB" id="1913083at2"/>
<accession>A8MKM0</accession>
<sequence length="120" mass="13993">MGKNQKSTTMVMGLFILLLFVIQTFYISRSISKNMAQSPSYTENQVLTFKELASYLRISENELKDLIKVNKDEKAQMISSGTNAWDTYRFIPYFEIGDKTLFLKSEIDNWVQHQVLHSQK</sequence>
<protein>
    <submittedName>
        <fullName evidence="1">Uncharacterized protein</fullName>
    </submittedName>
</protein>
<dbReference type="AlphaFoldDB" id="A8MKM0"/>
<proteinExistence type="predicted"/>
<name>A8MKM0_ALKOO</name>
<evidence type="ECO:0000313" key="1">
    <source>
        <dbReference type="EMBL" id="ABW20352.1"/>
    </source>
</evidence>